<accession>A0A8J8TQA2</accession>
<dbReference type="InterPro" id="IPR004358">
    <property type="entry name" value="Sig_transdc_His_kin-like_C"/>
</dbReference>
<keyword evidence="10" id="KW-1185">Reference proteome</keyword>
<reference evidence="9" key="1">
    <citation type="submission" date="2017-11" db="EMBL/GenBank/DDBJ databases">
        <authorList>
            <person name="Kajale S.C."/>
            <person name="Sharma A."/>
        </authorList>
    </citation>
    <scope>NUCLEOTIDE SEQUENCE</scope>
    <source>
        <strain evidence="9">LS1_42</strain>
    </source>
</reference>
<keyword evidence="7" id="KW-0812">Transmembrane</keyword>
<keyword evidence="3" id="KW-0597">Phosphoprotein</keyword>
<dbReference type="InterPro" id="IPR052162">
    <property type="entry name" value="Sensor_kinase/Photoreceptor"/>
</dbReference>
<comment type="caution">
    <text evidence="9">The sequence shown here is derived from an EMBL/GenBank/DDBJ whole genome shotgun (WGS) entry which is preliminary data.</text>
</comment>
<keyword evidence="4" id="KW-0808">Transferase</keyword>
<dbReference type="Pfam" id="PF16926">
    <property type="entry name" value="HisKA_4TM"/>
    <property type="match status" value="1"/>
</dbReference>
<evidence type="ECO:0000256" key="5">
    <source>
        <dbReference type="ARBA" id="ARBA00022777"/>
    </source>
</evidence>
<name>A0A8J8TQA2_9EURY</name>
<dbReference type="SUPFAM" id="SSF55874">
    <property type="entry name" value="ATPase domain of HSP90 chaperone/DNA topoisomerase II/histidine kinase"/>
    <property type="match status" value="1"/>
</dbReference>
<dbReference type="InterPro" id="IPR005467">
    <property type="entry name" value="His_kinase_dom"/>
</dbReference>
<dbReference type="PROSITE" id="PS50109">
    <property type="entry name" value="HIS_KIN"/>
    <property type="match status" value="1"/>
</dbReference>
<dbReference type="AlphaFoldDB" id="A0A8J8TQA2"/>
<organism evidence="9 10">
    <name type="scientific">Natronococcus pandeyae</name>
    <dbReference type="NCBI Taxonomy" id="2055836"/>
    <lineage>
        <taxon>Archaea</taxon>
        <taxon>Methanobacteriati</taxon>
        <taxon>Methanobacteriota</taxon>
        <taxon>Stenosarchaea group</taxon>
        <taxon>Halobacteria</taxon>
        <taxon>Halobacteriales</taxon>
        <taxon>Natrialbaceae</taxon>
        <taxon>Natronococcus</taxon>
    </lineage>
</organism>
<keyword evidence="6" id="KW-0175">Coiled coil</keyword>
<dbReference type="InterPro" id="IPR036890">
    <property type="entry name" value="HATPase_C_sf"/>
</dbReference>
<dbReference type="EMBL" id="PHNJ01000004">
    <property type="protein sequence ID" value="TYL38661.1"/>
    <property type="molecule type" value="Genomic_DNA"/>
</dbReference>
<dbReference type="PRINTS" id="PR00344">
    <property type="entry name" value="BCTRLSENSOR"/>
</dbReference>
<feature type="domain" description="Histidine kinase" evidence="8">
    <location>
        <begin position="179"/>
        <end position="392"/>
    </location>
</feature>
<dbReference type="SMART" id="SM00387">
    <property type="entry name" value="HATPase_c"/>
    <property type="match status" value="1"/>
</dbReference>
<dbReference type="CDD" id="cd00082">
    <property type="entry name" value="HisKA"/>
    <property type="match status" value="1"/>
</dbReference>
<dbReference type="Pfam" id="PF02518">
    <property type="entry name" value="HATPase_c"/>
    <property type="match status" value="1"/>
</dbReference>
<dbReference type="InterPro" id="IPR036097">
    <property type="entry name" value="HisK_dim/P_sf"/>
</dbReference>
<evidence type="ECO:0000256" key="3">
    <source>
        <dbReference type="ARBA" id="ARBA00022553"/>
    </source>
</evidence>
<dbReference type="FunFam" id="3.30.565.10:FF:000006">
    <property type="entry name" value="Sensor histidine kinase WalK"/>
    <property type="match status" value="1"/>
</dbReference>
<dbReference type="OrthoDB" id="106630at2157"/>
<proteinExistence type="predicted"/>
<evidence type="ECO:0000256" key="2">
    <source>
        <dbReference type="ARBA" id="ARBA00012438"/>
    </source>
</evidence>
<evidence type="ECO:0000256" key="6">
    <source>
        <dbReference type="SAM" id="Coils"/>
    </source>
</evidence>
<comment type="catalytic activity">
    <reaction evidence="1">
        <text>ATP + protein L-histidine = ADP + protein N-phospho-L-histidine.</text>
        <dbReference type="EC" id="2.7.13.3"/>
    </reaction>
</comment>
<protein>
    <recommendedName>
        <fullName evidence="2">histidine kinase</fullName>
        <ecNumber evidence="2">2.7.13.3</ecNumber>
    </recommendedName>
</protein>
<feature type="transmembrane region" description="Helical" evidence="7">
    <location>
        <begin position="37"/>
        <end position="58"/>
    </location>
</feature>
<gene>
    <name evidence="9" type="ORF">CV102_09085</name>
</gene>
<dbReference type="InterPro" id="IPR003661">
    <property type="entry name" value="HisK_dim/P_dom"/>
</dbReference>
<dbReference type="Gene3D" id="3.30.565.10">
    <property type="entry name" value="Histidine kinase-like ATPase, C-terminal domain"/>
    <property type="match status" value="1"/>
</dbReference>
<evidence type="ECO:0000313" key="9">
    <source>
        <dbReference type="EMBL" id="TYL38661.1"/>
    </source>
</evidence>
<dbReference type="InterPro" id="IPR031623">
    <property type="entry name" value="HisKA_4TM"/>
</dbReference>
<dbReference type="PANTHER" id="PTHR43304:SF1">
    <property type="entry name" value="PAC DOMAIN-CONTAINING PROTEIN"/>
    <property type="match status" value="1"/>
</dbReference>
<dbReference type="PANTHER" id="PTHR43304">
    <property type="entry name" value="PHYTOCHROME-LIKE PROTEIN CPH1"/>
    <property type="match status" value="1"/>
</dbReference>
<dbReference type="SMART" id="SM00388">
    <property type="entry name" value="HisKA"/>
    <property type="match status" value="1"/>
</dbReference>
<dbReference type="Gene3D" id="1.10.287.130">
    <property type="match status" value="1"/>
</dbReference>
<dbReference type="Proteomes" id="UP000766904">
    <property type="component" value="Unassembled WGS sequence"/>
</dbReference>
<evidence type="ECO:0000313" key="10">
    <source>
        <dbReference type="Proteomes" id="UP000766904"/>
    </source>
</evidence>
<dbReference type="GO" id="GO:0000155">
    <property type="term" value="F:phosphorelay sensor kinase activity"/>
    <property type="evidence" value="ECO:0007669"/>
    <property type="project" value="InterPro"/>
</dbReference>
<dbReference type="Pfam" id="PF00512">
    <property type="entry name" value="HisKA"/>
    <property type="match status" value="1"/>
</dbReference>
<dbReference type="InterPro" id="IPR003594">
    <property type="entry name" value="HATPase_dom"/>
</dbReference>
<keyword evidence="7" id="KW-1133">Transmembrane helix</keyword>
<evidence type="ECO:0000256" key="4">
    <source>
        <dbReference type="ARBA" id="ARBA00022679"/>
    </source>
</evidence>
<feature type="transmembrane region" description="Helical" evidence="7">
    <location>
        <begin position="102"/>
        <end position="119"/>
    </location>
</feature>
<feature type="coiled-coil region" evidence="6">
    <location>
        <begin position="128"/>
        <end position="172"/>
    </location>
</feature>
<evidence type="ECO:0000259" key="8">
    <source>
        <dbReference type="PROSITE" id="PS50109"/>
    </source>
</evidence>
<evidence type="ECO:0000256" key="7">
    <source>
        <dbReference type="SAM" id="Phobius"/>
    </source>
</evidence>
<dbReference type="EC" id="2.7.13.3" evidence="2"/>
<evidence type="ECO:0000256" key="1">
    <source>
        <dbReference type="ARBA" id="ARBA00000085"/>
    </source>
</evidence>
<keyword evidence="7" id="KW-0472">Membrane</keyword>
<dbReference type="RefSeq" id="WP_148857603.1">
    <property type="nucleotide sequence ID" value="NZ_PHNJ01000004.1"/>
</dbReference>
<feature type="transmembrane region" description="Helical" evidence="7">
    <location>
        <begin position="70"/>
        <end position="90"/>
    </location>
</feature>
<dbReference type="SUPFAM" id="SSF47384">
    <property type="entry name" value="Homodimeric domain of signal transducing histidine kinase"/>
    <property type="match status" value="1"/>
</dbReference>
<keyword evidence="5 9" id="KW-0418">Kinase</keyword>
<sequence>MARRSRYVSVLGVLLIAVAAGQSLLKVASGGSGFEALIDFILLGFTGALFLYVGNWLSSSDLDPELYPRIAVWSLAGVGVMLVFLFLRVIHPGVPYEFTFGTRAVALAIGSIAGLGIGIHEARAISREQDVQRQNERLRRVQDRLERQNDELTETQAELESTVRQLEASNERLDQFASAASHDLQEPLRMISSYLQLLEDRHDDDLDDEAEEFLEYAVDGADRMQVMVDDLLQYSRVDTRGDPFEPVDLDDVLEDALTDLQVCIEEESAEITAEELPRVEGDRSQLRQLFQNLVSNATEYSGDEPPRIHISAEQAGDEWKISVRDHGIGIDPDDQERIFEIFDRLHSHEEHEGTGIGLALCKRIVERHDGEIWVDSELGEGSTFFFTLESGLETPAPSDANSAL</sequence>